<name>A0A6B3NH44_9CYAN</name>
<organism evidence="1">
    <name type="scientific">Symploca sp. SIO1C4</name>
    <dbReference type="NCBI Taxonomy" id="2607765"/>
    <lineage>
        <taxon>Bacteria</taxon>
        <taxon>Bacillati</taxon>
        <taxon>Cyanobacteriota</taxon>
        <taxon>Cyanophyceae</taxon>
        <taxon>Coleofasciculales</taxon>
        <taxon>Coleofasciculaceae</taxon>
        <taxon>Symploca</taxon>
    </lineage>
</organism>
<dbReference type="AlphaFoldDB" id="A0A6B3NH44"/>
<gene>
    <name evidence="1" type="ORF">F6J89_20140</name>
</gene>
<evidence type="ECO:0000313" key="1">
    <source>
        <dbReference type="EMBL" id="NER29862.1"/>
    </source>
</evidence>
<comment type="caution">
    <text evidence="1">The sequence shown here is derived from an EMBL/GenBank/DDBJ whole genome shotgun (WGS) entry which is preliminary data.</text>
</comment>
<sequence>MFDEHKLSDLTELIKKASVLPDFPPDYSPNIIEVFDQQGLLVGMLSGQTVYECQRERNQPIEYMAWYFDGQLALLLAGSNVLINRINSMVLGASILKKLEV</sequence>
<dbReference type="EMBL" id="JAAHFQ010000443">
    <property type="protein sequence ID" value="NER29862.1"/>
    <property type="molecule type" value="Genomic_DNA"/>
</dbReference>
<proteinExistence type="predicted"/>
<protein>
    <submittedName>
        <fullName evidence="1">Uncharacterized protein</fullName>
    </submittedName>
</protein>
<reference evidence="1" key="1">
    <citation type="submission" date="2019-11" db="EMBL/GenBank/DDBJ databases">
        <title>Genomic insights into an expanded diversity of filamentous marine cyanobacteria reveals the extraordinary biosynthetic potential of Moorea and Okeania.</title>
        <authorList>
            <person name="Ferreira Leao T."/>
            <person name="Wang M."/>
            <person name="Moss N."/>
            <person name="Da Silva R."/>
            <person name="Sanders J."/>
            <person name="Nurk S."/>
            <person name="Gurevich A."/>
            <person name="Humphrey G."/>
            <person name="Reher R."/>
            <person name="Zhu Q."/>
            <person name="Belda-Ferre P."/>
            <person name="Glukhov E."/>
            <person name="Rex R."/>
            <person name="Dorrestein P.C."/>
            <person name="Knight R."/>
            <person name="Pevzner P."/>
            <person name="Gerwick W.H."/>
            <person name="Gerwick L."/>
        </authorList>
    </citation>
    <scope>NUCLEOTIDE SEQUENCE</scope>
    <source>
        <strain evidence="1">SIO1C4</strain>
    </source>
</reference>
<accession>A0A6B3NH44</accession>